<dbReference type="InterPro" id="IPR036397">
    <property type="entry name" value="RNaseH_sf"/>
</dbReference>
<comment type="caution">
    <text evidence="1">The sequence shown here is derived from an EMBL/GenBank/DDBJ whole genome shotgun (WGS) entry which is preliminary data.</text>
</comment>
<dbReference type="GO" id="GO:0046975">
    <property type="term" value="F:histone H3K36 methyltransferase activity"/>
    <property type="evidence" value="ECO:0007669"/>
    <property type="project" value="TreeGrafter"/>
</dbReference>
<sequence>MCESLGINNFSYDTINVWFRKFKAGHFDIEDEPRSGRPIEVDFNALKLINVTFNYNRWVPHELTAQEKRRRKATCLTPLRDQRKEKILDRIVTCDEKWVYYNNTRCKGSRVSTWGISRIGCKTSPNYQEGASLCLVGLSRNYIQRILENLTDYQQCNIQQHGNQSS</sequence>
<proteinExistence type="predicted"/>
<dbReference type="GO" id="GO:0005634">
    <property type="term" value="C:nucleus"/>
    <property type="evidence" value="ECO:0007669"/>
    <property type="project" value="TreeGrafter"/>
</dbReference>
<dbReference type="GO" id="GO:0003690">
    <property type="term" value="F:double-stranded DNA binding"/>
    <property type="evidence" value="ECO:0007669"/>
    <property type="project" value="TreeGrafter"/>
</dbReference>
<dbReference type="GO" id="GO:0006303">
    <property type="term" value="P:double-strand break repair via nonhomologous end joining"/>
    <property type="evidence" value="ECO:0007669"/>
    <property type="project" value="TreeGrafter"/>
</dbReference>
<keyword evidence="2" id="KW-1185">Reference proteome</keyword>
<dbReference type="GO" id="GO:0000793">
    <property type="term" value="C:condensed chromosome"/>
    <property type="evidence" value="ECO:0007669"/>
    <property type="project" value="TreeGrafter"/>
</dbReference>
<organism evidence="1 2">
    <name type="scientific">Araneus ventricosus</name>
    <name type="common">Orbweaver spider</name>
    <name type="synonym">Epeira ventricosa</name>
    <dbReference type="NCBI Taxonomy" id="182803"/>
    <lineage>
        <taxon>Eukaryota</taxon>
        <taxon>Metazoa</taxon>
        <taxon>Ecdysozoa</taxon>
        <taxon>Arthropoda</taxon>
        <taxon>Chelicerata</taxon>
        <taxon>Arachnida</taxon>
        <taxon>Araneae</taxon>
        <taxon>Araneomorphae</taxon>
        <taxon>Entelegynae</taxon>
        <taxon>Araneoidea</taxon>
        <taxon>Araneidae</taxon>
        <taxon>Araneus</taxon>
    </lineage>
</organism>
<dbReference type="GO" id="GO:0042800">
    <property type="term" value="F:histone H3K4 methyltransferase activity"/>
    <property type="evidence" value="ECO:0007669"/>
    <property type="project" value="TreeGrafter"/>
</dbReference>
<dbReference type="GO" id="GO:0031297">
    <property type="term" value="P:replication fork processing"/>
    <property type="evidence" value="ECO:0007669"/>
    <property type="project" value="TreeGrafter"/>
</dbReference>
<dbReference type="GO" id="GO:0015074">
    <property type="term" value="P:DNA integration"/>
    <property type="evidence" value="ECO:0007669"/>
    <property type="project" value="TreeGrafter"/>
</dbReference>
<dbReference type="Proteomes" id="UP000499080">
    <property type="component" value="Unassembled WGS sequence"/>
</dbReference>
<dbReference type="InterPro" id="IPR052709">
    <property type="entry name" value="Transposase-MT_Hybrid"/>
</dbReference>
<reference evidence="1 2" key="1">
    <citation type="journal article" date="2019" name="Sci. Rep.">
        <title>Orb-weaving spider Araneus ventricosus genome elucidates the spidroin gene catalogue.</title>
        <authorList>
            <person name="Kono N."/>
            <person name="Nakamura H."/>
            <person name="Ohtoshi R."/>
            <person name="Moran D.A.P."/>
            <person name="Shinohara A."/>
            <person name="Yoshida Y."/>
            <person name="Fujiwara M."/>
            <person name="Mori M."/>
            <person name="Tomita M."/>
            <person name="Arakawa K."/>
        </authorList>
    </citation>
    <scope>NUCLEOTIDE SEQUENCE [LARGE SCALE GENOMIC DNA]</scope>
</reference>
<dbReference type="EMBL" id="BGPR01052227">
    <property type="protein sequence ID" value="GBO29094.1"/>
    <property type="molecule type" value="Genomic_DNA"/>
</dbReference>
<dbReference type="PANTHER" id="PTHR46060:SF2">
    <property type="entry name" value="HISTONE-LYSINE N-METHYLTRANSFERASE SETMAR"/>
    <property type="match status" value="1"/>
</dbReference>
<dbReference type="PANTHER" id="PTHR46060">
    <property type="entry name" value="MARINER MOS1 TRANSPOSASE-LIKE PROTEIN"/>
    <property type="match status" value="1"/>
</dbReference>
<protein>
    <recommendedName>
        <fullName evidence="3">Histone-lysine N-methyltransferase SETMAR</fullName>
    </recommendedName>
</protein>
<gene>
    <name evidence="1" type="ORF">AVEN_5725_1</name>
</gene>
<evidence type="ECO:0008006" key="3">
    <source>
        <dbReference type="Google" id="ProtNLM"/>
    </source>
</evidence>
<dbReference type="AlphaFoldDB" id="A0A4Y2VXW3"/>
<dbReference type="Gene3D" id="3.30.420.10">
    <property type="entry name" value="Ribonuclease H-like superfamily/Ribonuclease H"/>
    <property type="match status" value="1"/>
</dbReference>
<evidence type="ECO:0000313" key="2">
    <source>
        <dbReference type="Proteomes" id="UP000499080"/>
    </source>
</evidence>
<evidence type="ECO:0000313" key="1">
    <source>
        <dbReference type="EMBL" id="GBO29094.1"/>
    </source>
</evidence>
<dbReference type="GO" id="GO:0044774">
    <property type="term" value="P:mitotic DNA integrity checkpoint signaling"/>
    <property type="evidence" value="ECO:0007669"/>
    <property type="project" value="TreeGrafter"/>
</dbReference>
<dbReference type="GO" id="GO:0003697">
    <property type="term" value="F:single-stranded DNA binding"/>
    <property type="evidence" value="ECO:0007669"/>
    <property type="project" value="TreeGrafter"/>
</dbReference>
<dbReference type="OrthoDB" id="616263at2759"/>
<dbReference type="GO" id="GO:0044547">
    <property type="term" value="F:DNA topoisomerase binding"/>
    <property type="evidence" value="ECO:0007669"/>
    <property type="project" value="TreeGrafter"/>
</dbReference>
<dbReference type="GO" id="GO:0035861">
    <property type="term" value="C:site of double-strand break"/>
    <property type="evidence" value="ECO:0007669"/>
    <property type="project" value="TreeGrafter"/>
</dbReference>
<accession>A0A4Y2VXW3</accession>
<name>A0A4Y2VXW3_ARAVE</name>
<dbReference type="GO" id="GO:0000729">
    <property type="term" value="P:DNA double-strand break processing"/>
    <property type="evidence" value="ECO:0007669"/>
    <property type="project" value="TreeGrafter"/>
</dbReference>
<dbReference type="GO" id="GO:0000014">
    <property type="term" value="F:single-stranded DNA endodeoxyribonuclease activity"/>
    <property type="evidence" value="ECO:0007669"/>
    <property type="project" value="TreeGrafter"/>
</dbReference>